<protein>
    <submittedName>
        <fullName evidence="1">Ferredoxin</fullName>
    </submittedName>
</protein>
<reference evidence="1 2" key="1">
    <citation type="submission" date="2024-09" db="EMBL/GenBank/DDBJ databases">
        <authorList>
            <person name="Sun Q."/>
            <person name="Mori K."/>
        </authorList>
    </citation>
    <scope>NUCLEOTIDE SEQUENCE [LARGE SCALE GENOMIC DNA]</scope>
    <source>
        <strain evidence="1 2">CECT 7955</strain>
    </source>
</reference>
<dbReference type="EMBL" id="JBHMEY010000094">
    <property type="protein sequence ID" value="MFB9098768.1"/>
    <property type="molecule type" value="Genomic_DNA"/>
</dbReference>
<evidence type="ECO:0000313" key="1">
    <source>
        <dbReference type="EMBL" id="MFB9098768.1"/>
    </source>
</evidence>
<keyword evidence="2" id="KW-1185">Reference proteome</keyword>
<dbReference type="Gene3D" id="3.40.30.10">
    <property type="entry name" value="Glutaredoxin"/>
    <property type="match status" value="1"/>
</dbReference>
<dbReference type="InterPro" id="IPR036249">
    <property type="entry name" value="Thioredoxin-like_sf"/>
</dbReference>
<dbReference type="RefSeq" id="WP_236458513.1">
    <property type="nucleotide sequence ID" value="NZ_CBCSGE010000001.1"/>
</dbReference>
<name>A0ABV5GTP9_9FLAO</name>
<organism evidence="1 2">
    <name type="scientific">Flavobacterium jumunjinense</name>
    <dbReference type="NCBI Taxonomy" id="998845"/>
    <lineage>
        <taxon>Bacteria</taxon>
        <taxon>Pseudomonadati</taxon>
        <taxon>Bacteroidota</taxon>
        <taxon>Flavobacteriia</taxon>
        <taxon>Flavobacteriales</taxon>
        <taxon>Flavobacteriaceae</taxon>
        <taxon>Flavobacterium</taxon>
    </lineage>
</organism>
<dbReference type="Proteomes" id="UP001589607">
    <property type="component" value="Unassembled WGS sequence"/>
</dbReference>
<dbReference type="SUPFAM" id="SSF52833">
    <property type="entry name" value="Thioredoxin-like"/>
    <property type="match status" value="1"/>
</dbReference>
<comment type="caution">
    <text evidence="1">The sequence shown here is derived from an EMBL/GenBank/DDBJ whole genome shotgun (WGS) entry which is preliminary data.</text>
</comment>
<evidence type="ECO:0000313" key="2">
    <source>
        <dbReference type="Proteomes" id="UP001589607"/>
    </source>
</evidence>
<proteinExistence type="predicted"/>
<gene>
    <name evidence="1" type="ORF">ACFFVF_19865</name>
</gene>
<dbReference type="CDD" id="cd02980">
    <property type="entry name" value="TRX_Fd_family"/>
    <property type="match status" value="1"/>
</dbReference>
<sequence length="89" mass="10404">MSKIEFPAKALFICNGSKCGKHKEVRKYFKNTIKENNLKQDIEIFKMECSNRCKSAPIVFFQPENEWFEKVSLDKAKKMISTIIPQKNS</sequence>
<accession>A0ABV5GTP9</accession>